<evidence type="ECO:0000313" key="5">
    <source>
        <dbReference type="Proteomes" id="UP001607303"/>
    </source>
</evidence>
<protein>
    <submittedName>
        <fullName evidence="3">Uncharacterized protein</fullName>
    </submittedName>
</protein>
<dbReference type="Proteomes" id="UP001607303">
    <property type="component" value="Unassembled WGS sequence"/>
</dbReference>
<reference evidence="3 5" key="1">
    <citation type="journal article" date="2024" name="Ann. Entomol. Soc. Am.">
        <title>Genomic analyses of the southern and eastern yellowjacket wasps (Hymenoptera: Vespidae) reveal evolutionary signatures of social life.</title>
        <authorList>
            <person name="Catto M.A."/>
            <person name="Caine P.B."/>
            <person name="Orr S.E."/>
            <person name="Hunt B.G."/>
            <person name="Goodisman M.A.D."/>
        </authorList>
    </citation>
    <scope>NUCLEOTIDE SEQUENCE [LARGE SCALE GENOMIC DNA]</scope>
    <source>
        <strain evidence="3">232</strain>
        <tissue evidence="3">Head and thorax</tissue>
    </source>
</reference>
<dbReference type="EMBL" id="JAYRBN010000100">
    <property type="protein sequence ID" value="KAL2728429.1"/>
    <property type="molecule type" value="Genomic_DNA"/>
</dbReference>
<accession>A0ABD2CFN5</accession>
<evidence type="ECO:0000313" key="3">
    <source>
        <dbReference type="EMBL" id="KAL2743635.1"/>
    </source>
</evidence>
<evidence type="ECO:0000313" key="4">
    <source>
        <dbReference type="EMBL" id="KAL2751597.1"/>
    </source>
</evidence>
<gene>
    <name evidence="4" type="ORF">V1477_000755</name>
    <name evidence="3" type="ORF">V1477_009124</name>
    <name evidence="2" type="ORF">V1477_015295</name>
    <name evidence="1" type="ORF">V1477_017705</name>
</gene>
<keyword evidence="5" id="KW-1185">Reference proteome</keyword>
<evidence type="ECO:0000313" key="1">
    <source>
        <dbReference type="EMBL" id="KAL2728429.1"/>
    </source>
</evidence>
<dbReference type="EMBL" id="JAYRBN010000075">
    <property type="protein sequence ID" value="KAL2733054.1"/>
    <property type="molecule type" value="Genomic_DNA"/>
</dbReference>
<name>A0ABD2CFN5_VESMC</name>
<proteinExistence type="predicted"/>
<dbReference type="EMBL" id="JAYRBN010000056">
    <property type="protein sequence ID" value="KAL2743635.1"/>
    <property type="molecule type" value="Genomic_DNA"/>
</dbReference>
<comment type="caution">
    <text evidence="3">The sequence shown here is derived from an EMBL/GenBank/DDBJ whole genome shotgun (WGS) entry which is preliminary data.</text>
</comment>
<sequence>MIGTCYDQAFFLQDVDSVNLFVSVNNTVWPVFLERSKMDLARDVDGIGIAISSVIVNNTSWPVFLEISMEGYVESLLPLGSIMNMKMRKERKGKEPGRCDGSNNEGWNLEESSIGLKSAGKQRFLHFTEPKEDSSLLRAYCFFKSA</sequence>
<organism evidence="3 5">
    <name type="scientific">Vespula maculifrons</name>
    <name type="common">Eastern yellow jacket</name>
    <name type="synonym">Wasp</name>
    <dbReference type="NCBI Taxonomy" id="7453"/>
    <lineage>
        <taxon>Eukaryota</taxon>
        <taxon>Metazoa</taxon>
        <taxon>Ecdysozoa</taxon>
        <taxon>Arthropoda</taxon>
        <taxon>Hexapoda</taxon>
        <taxon>Insecta</taxon>
        <taxon>Pterygota</taxon>
        <taxon>Neoptera</taxon>
        <taxon>Endopterygota</taxon>
        <taxon>Hymenoptera</taxon>
        <taxon>Apocrita</taxon>
        <taxon>Aculeata</taxon>
        <taxon>Vespoidea</taxon>
        <taxon>Vespidae</taxon>
        <taxon>Vespinae</taxon>
        <taxon>Vespula</taxon>
    </lineage>
</organism>
<evidence type="ECO:0000313" key="2">
    <source>
        <dbReference type="EMBL" id="KAL2733054.1"/>
    </source>
</evidence>
<dbReference type="AlphaFoldDB" id="A0ABD2CFN5"/>
<dbReference type="EMBL" id="JAYRBN010000007">
    <property type="protein sequence ID" value="KAL2751597.1"/>
    <property type="molecule type" value="Genomic_DNA"/>
</dbReference>